<feature type="compositionally biased region" description="Basic residues" evidence="1">
    <location>
        <begin position="523"/>
        <end position="536"/>
    </location>
</feature>
<comment type="caution">
    <text evidence="2">The sequence shown here is derived from an EMBL/GenBank/DDBJ whole genome shotgun (WGS) entry which is preliminary data.</text>
</comment>
<dbReference type="SUPFAM" id="SSF48371">
    <property type="entry name" value="ARM repeat"/>
    <property type="match status" value="1"/>
</dbReference>
<feature type="compositionally biased region" description="Basic residues" evidence="1">
    <location>
        <begin position="282"/>
        <end position="291"/>
    </location>
</feature>
<protein>
    <recommendedName>
        <fullName evidence="4">TOG domain-containing protein</fullName>
    </recommendedName>
</protein>
<gene>
    <name evidence="2" type="ORF">M0813_29915</name>
</gene>
<dbReference type="EMBL" id="JAOAOG010000276">
    <property type="protein sequence ID" value="KAJ6233607.1"/>
    <property type="molecule type" value="Genomic_DNA"/>
</dbReference>
<feature type="region of interest" description="Disordered" evidence="1">
    <location>
        <begin position="208"/>
        <end position="229"/>
    </location>
</feature>
<name>A0ABQ8XLT9_9EUKA</name>
<feature type="compositionally biased region" description="Acidic residues" evidence="1">
    <location>
        <begin position="209"/>
        <end position="219"/>
    </location>
</feature>
<feature type="compositionally biased region" description="Basic and acidic residues" evidence="1">
    <location>
        <begin position="220"/>
        <end position="229"/>
    </location>
</feature>
<dbReference type="InterPro" id="IPR011989">
    <property type="entry name" value="ARM-like"/>
</dbReference>
<feature type="region of interest" description="Disordered" evidence="1">
    <location>
        <begin position="262"/>
        <end position="387"/>
    </location>
</feature>
<evidence type="ECO:0000313" key="3">
    <source>
        <dbReference type="Proteomes" id="UP001150062"/>
    </source>
</evidence>
<evidence type="ECO:0000256" key="1">
    <source>
        <dbReference type="SAM" id="MobiDB-lite"/>
    </source>
</evidence>
<evidence type="ECO:0000313" key="2">
    <source>
        <dbReference type="EMBL" id="KAJ6233607.1"/>
    </source>
</evidence>
<feature type="region of interest" description="Disordered" evidence="1">
    <location>
        <begin position="482"/>
        <end position="544"/>
    </location>
</feature>
<feature type="compositionally biased region" description="Basic residues" evidence="1">
    <location>
        <begin position="362"/>
        <end position="374"/>
    </location>
</feature>
<sequence>MSLSQHFQQLESEDLDQKISGANEFEEYLQGGGTFTDEEVERYLKDVLGIMENGNEEIALLKPVLGSLEFFIALEYSRITSYGKRILLNSKRFFCVEEEEENIQHLVISLIRRFMKVESASFVIENVKGWFSGENRIIRVGLLECFRTEIELNLDDFPIKEILPSLLPFLLMDDPELSDISTKILEEIYSYVGKPLIKELSTLLISDDKNEEEEETNDDDEKKEIDTPESKALNLLQERFKRVIPVSKMNRLDLNGKKVFEEKEEKKPKRRYSFLSTTPKSSAKKKQKKTTNKPETERKGRNANRTKRKPRSLSLGKRAAIGRKKKGISSKTNNRKPVTKTTSGQTKRLKPKEEKAPTTTKPKIKSPRERKKKPLSGSFNGNDNKKNKEQENLVNILDLIHQVIGILPTTYFEDQINIKQIINKTSSNLKTNSKVLKGKTTQIYEGVYQRNKSGLIECVTELPSKVGSLISKALENYSTIKIPINDNSDDDDNSNGISSNVNKVQAPRRRSRRNTINSGMDGKKKRGKSLGRKPSKLGRTSNRVNDEQDFDSLISSLKPKKKKLTRKGSKKRNSQTIETKISPFVAPFKEACLNGIDLESSCEKIESLADSAPKSDWEISFPMVIESTFIALFSKNENIRSRTSLTLQLLTEMQPHCFKKYTNFVIDKFLKYAGANADQTILEESLSNIPMVADILDSHLALNCLVNYLDQQNEFILNPILVFLKNVCSSIDKLQLENQMNKIMSYFKNIINHKDNKIRRGVVSCIVSFWLIIGPQIEQKYFVEVIKPNVINLIKKFVQRTKKTYKK</sequence>
<feature type="compositionally biased region" description="Basic residues" evidence="1">
    <location>
        <begin position="301"/>
        <end position="311"/>
    </location>
</feature>
<organism evidence="2 3">
    <name type="scientific">Anaeramoeba flamelloides</name>
    <dbReference type="NCBI Taxonomy" id="1746091"/>
    <lineage>
        <taxon>Eukaryota</taxon>
        <taxon>Metamonada</taxon>
        <taxon>Anaeramoebidae</taxon>
        <taxon>Anaeramoeba</taxon>
    </lineage>
</organism>
<proteinExistence type="predicted"/>
<feature type="compositionally biased region" description="Basic residues" evidence="1">
    <location>
        <begin position="320"/>
        <end position="338"/>
    </location>
</feature>
<reference evidence="2" key="1">
    <citation type="submission" date="2022-08" db="EMBL/GenBank/DDBJ databases">
        <title>Novel sulfate-reducing endosymbionts in the free-living metamonad Anaeramoeba.</title>
        <authorList>
            <person name="Jerlstrom-Hultqvist J."/>
            <person name="Cepicka I."/>
            <person name="Gallot-Lavallee L."/>
            <person name="Salas-Leiva D."/>
            <person name="Curtis B.A."/>
            <person name="Zahonova K."/>
            <person name="Pipaliya S."/>
            <person name="Dacks J."/>
            <person name="Roger A.J."/>
        </authorList>
    </citation>
    <scope>NUCLEOTIDE SEQUENCE</scope>
    <source>
        <strain evidence="2">Schooner1</strain>
    </source>
</reference>
<dbReference type="Proteomes" id="UP001150062">
    <property type="component" value="Unassembled WGS sequence"/>
</dbReference>
<dbReference type="InterPro" id="IPR016024">
    <property type="entry name" value="ARM-type_fold"/>
</dbReference>
<accession>A0ABQ8XLT9</accession>
<evidence type="ECO:0008006" key="4">
    <source>
        <dbReference type="Google" id="ProtNLM"/>
    </source>
</evidence>
<dbReference type="Gene3D" id="1.25.10.10">
    <property type="entry name" value="Leucine-rich Repeat Variant"/>
    <property type="match status" value="2"/>
</dbReference>
<keyword evidence="3" id="KW-1185">Reference proteome</keyword>